<sequence length="143" mass="17074">MIRKLEEKDIDRIMNIWFESNRKAHDFIPKKYWLEHYEMVKKMIPQSEVYVSIDNQSQAIQGFIGIDDEYIMGIFVDAQKQSHGVGSQLLKFVKSKKKNLTLNVYQKNKRAIQFYLKNGFIIVEDGFDEDTMEKEYTMVYKDK</sequence>
<evidence type="ECO:0000313" key="5">
    <source>
        <dbReference type="Proteomes" id="UP000295515"/>
    </source>
</evidence>
<evidence type="ECO:0000313" key="4">
    <source>
        <dbReference type="EMBL" id="TCV91760.1"/>
    </source>
</evidence>
<dbReference type="InterPro" id="IPR000182">
    <property type="entry name" value="GNAT_dom"/>
</dbReference>
<keyword evidence="5" id="KW-1185">Reference proteome</keyword>
<evidence type="ECO:0000256" key="1">
    <source>
        <dbReference type="ARBA" id="ARBA00022679"/>
    </source>
</evidence>
<dbReference type="GeneID" id="98916609"/>
<dbReference type="Pfam" id="PF13673">
    <property type="entry name" value="Acetyltransf_10"/>
    <property type="match status" value="1"/>
</dbReference>
<feature type="domain" description="N-acetyltransferase" evidence="3">
    <location>
        <begin position="1"/>
        <end position="143"/>
    </location>
</feature>
<reference evidence="4 5" key="1">
    <citation type="submission" date="2019-03" db="EMBL/GenBank/DDBJ databases">
        <title>Genomic Encyclopedia of Type Strains, Phase IV (KMG-IV): sequencing the most valuable type-strain genomes for metagenomic binning, comparative biology and taxonomic classification.</title>
        <authorList>
            <person name="Goeker M."/>
        </authorList>
    </citation>
    <scope>NUCLEOTIDE SEQUENCE [LARGE SCALE GENOMIC DNA]</scope>
    <source>
        <strain evidence="4 5">DSM 29487</strain>
    </source>
</reference>
<dbReference type="RefSeq" id="WP_066448787.1">
    <property type="nucleotide sequence ID" value="NZ_JADMQS010000024.1"/>
</dbReference>
<dbReference type="GO" id="GO:0016747">
    <property type="term" value="F:acyltransferase activity, transferring groups other than amino-acyl groups"/>
    <property type="evidence" value="ECO:0007669"/>
    <property type="project" value="InterPro"/>
</dbReference>
<accession>A0A4R3YHW3</accession>
<organism evidence="4 5">
    <name type="scientific">Longibaculum muris</name>
    <dbReference type="NCBI Taxonomy" id="1796628"/>
    <lineage>
        <taxon>Bacteria</taxon>
        <taxon>Bacillati</taxon>
        <taxon>Bacillota</taxon>
        <taxon>Erysipelotrichia</taxon>
        <taxon>Erysipelotrichales</taxon>
        <taxon>Coprobacillaceae</taxon>
        <taxon>Longibaculum</taxon>
    </lineage>
</organism>
<evidence type="ECO:0000256" key="2">
    <source>
        <dbReference type="ARBA" id="ARBA00023315"/>
    </source>
</evidence>
<dbReference type="AlphaFoldDB" id="A0A4R3YHW3"/>
<keyword evidence="1 4" id="KW-0808">Transferase</keyword>
<dbReference type="EMBL" id="SMCQ01000029">
    <property type="protein sequence ID" value="TCV91760.1"/>
    <property type="molecule type" value="Genomic_DNA"/>
</dbReference>
<dbReference type="PROSITE" id="PS51186">
    <property type="entry name" value="GNAT"/>
    <property type="match status" value="1"/>
</dbReference>
<protein>
    <submittedName>
        <fullName evidence="4">Putative acetyltransferase</fullName>
    </submittedName>
</protein>
<proteinExistence type="predicted"/>
<keyword evidence="2" id="KW-0012">Acyltransferase</keyword>
<dbReference type="InterPro" id="IPR016181">
    <property type="entry name" value="Acyl_CoA_acyltransferase"/>
</dbReference>
<dbReference type="PANTHER" id="PTHR43800">
    <property type="entry name" value="PEPTIDYL-LYSINE N-ACETYLTRANSFERASE YJAB"/>
    <property type="match status" value="1"/>
</dbReference>
<comment type="caution">
    <text evidence="4">The sequence shown here is derived from an EMBL/GenBank/DDBJ whole genome shotgun (WGS) entry which is preliminary data.</text>
</comment>
<gene>
    <name evidence="4" type="ORF">EDD60_12927</name>
</gene>
<dbReference type="Proteomes" id="UP000295515">
    <property type="component" value="Unassembled WGS sequence"/>
</dbReference>
<dbReference type="PANTHER" id="PTHR43800:SF1">
    <property type="entry name" value="PEPTIDYL-LYSINE N-ACETYLTRANSFERASE YJAB"/>
    <property type="match status" value="1"/>
</dbReference>
<evidence type="ECO:0000259" key="3">
    <source>
        <dbReference type="PROSITE" id="PS51186"/>
    </source>
</evidence>
<name>A0A4R3YHW3_9FIRM</name>
<dbReference type="Gene3D" id="3.40.630.30">
    <property type="match status" value="1"/>
</dbReference>
<dbReference type="SUPFAM" id="SSF55729">
    <property type="entry name" value="Acyl-CoA N-acyltransferases (Nat)"/>
    <property type="match status" value="1"/>
</dbReference>
<dbReference type="CDD" id="cd04301">
    <property type="entry name" value="NAT_SF"/>
    <property type="match status" value="1"/>
</dbReference>